<dbReference type="RefSeq" id="WP_144074081.1">
    <property type="nucleotide sequence ID" value="NZ_CP076128.1"/>
</dbReference>
<accession>A0ABX8GSW8</accession>
<keyword evidence="1" id="KW-0472">Membrane</keyword>
<evidence type="ECO:0000313" key="2">
    <source>
        <dbReference type="EMBL" id="QWG06675.1"/>
    </source>
</evidence>
<organism evidence="2 3">
    <name type="scientific">Flammeovirga kamogawensis</name>
    <dbReference type="NCBI Taxonomy" id="373891"/>
    <lineage>
        <taxon>Bacteria</taxon>
        <taxon>Pseudomonadati</taxon>
        <taxon>Bacteroidota</taxon>
        <taxon>Cytophagia</taxon>
        <taxon>Cytophagales</taxon>
        <taxon>Flammeovirgaceae</taxon>
        <taxon>Flammeovirga</taxon>
    </lineage>
</organism>
<protein>
    <recommendedName>
        <fullName evidence="4">DUF4345 domain-containing protein</fullName>
    </recommendedName>
</protein>
<name>A0ABX8GSW8_9BACT</name>
<feature type="transmembrane region" description="Helical" evidence="1">
    <location>
        <begin position="50"/>
        <end position="69"/>
    </location>
</feature>
<dbReference type="Proteomes" id="UP000682802">
    <property type="component" value="Chromosome 1"/>
</dbReference>
<feature type="transmembrane region" description="Helical" evidence="1">
    <location>
        <begin position="76"/>
        <end position="96"/>
    </location>
</feature>
<feature type="transmembrane region" description="Helical" evidence="1">
    <location>
        <begin position="116"/>
        <end position="133"/>
    </location>
</feature>
<gene>
    <name evidence="2" type="ORF">KM029_15365</name>
</gene>
<evidence type="ECO:0000256" key="1">
    <source>
        <dbReference type="SAM" id="Phobius"/>
    </source>
</evidence>
<reference evidence="2 3" key="1">
    <citation type="submission" date="2021-05" db="EMBL/GenBank/DDBJ databases">
        <title>Comparative genomic studies on the polysaccharide-degrading batcterial strains of the Flammeovirga genus.</title>
        <authorList>
            <person name="Zewei F."/>
            <person name="Zheng Z."/>
            <person name="Yu L."/>
            <person name="Ruyue G."/>
            <person name="Yanhong M."/>
            <person name="Yuanyuan C."/>
            <person name="Jingyan G."/>
            <person name="Wenjun H."/>
        </authorList>
    </citation>
    <scope>NUCLEOTIDE SEQUENCE [LARGE SCALE GENOMIC DNA]</scope>
    <source>
        <strain evidence="2 3">YS10</strain>
    </source>
</reference>
<evidence type="ECO:0000313" key="3">
    <source>
        <dbReference type="Proteomes" id="UP000682802"/>
    </source>
</evidence>
<feature type="transmembrane region" description="Helical" evidence="1">
    <location>
        <begin position="9"/>
        <end position="30"/>
    </location>
</feature>
<keyword evidence="1" id="KW-1133">Transmembrane helix</keyword>
<sequence length="145" mass="15770">MNTKTAKYFFLIAGIATLLGSLPVMIAPRLATLELFNFTSNIPENYMPLIRHWGVMAVGLGILLIYASLNSSVRFSVALFSTASKLYIVGCSLWYLTSDFNALSITEYGVHANYTLLIVLEALLAIGGVVYLIKPSADISSNQIA</sequence>
<keyword evidence="3" id="KW-1185">Reference proteome</keyword>
<dbReference type="EMBL" id="CP076128">
    <property type="protein sequence ID" value="QWG06675.1"/>
    <property type="molecule type" value="Genomic_DNA"/>
</dbReference>
<evidence type="ECO:0008006" key="4">
    <source>
        <dbReference type="Google" id="ProtNLM"/>
    </source>
</evidence>
<proteinExistence type="predicted"/>
<keyword evidence="1" id="KW-0812">Transmembrane</keyword>